<dbReference type="RefSeq" id="WP_369869250.1">
    <property type="nucleotide sequence ID" value="NZ_JBGFFE010000021.1"/>
</dbReference>
<keyword evidence="3 7" id="KW-0812">Transmembrane</keyword>
<proteinExistence type="inferred from homology"/>
<evidence type="ECO:0000313" key="10">
    <source>
        <dbReference type="Proteomes" id="UP001565220"/>
    </source>
</evidence>
<feature type="domain" description="Peptidase S54 rhomboid" evidence="8">
    <location>
        <begin position="201"/>
        <end position="334"/>
    </location>
</feature>
<dbReference type="InterPro" id="IPR022764">
    <property type="entry name" value="Peptidase_S54_rhomboid_dom"/>
</dbReference>
<feature type="transmembrane region" description="Helical" evidence="7">
    <location>
        <begin position="293"/>
        <end position="312"/>
    </location>
</feature>
<evidence type="ECO:0000256" key="1">
    <source>
        <dbReference type="ARBA" id="ARBA00004141"/>
    </source>
</evidence>
<gene>
    <name evidence="9" type="ORF">AB8S09_12395</name>
</gene>
<dbReference type="InterPro" id="IPR035952">
    <property type="entry name" value="Rhomboid-like_sf"/>
</dbReference>
<feature type="transmembrane region" description="Helical" evidence="7">
    <location>
        <begin position="318"/>
        <end position="334"/>
    </location>
</feature>
<accession>A0ABV4DZT8</accession>
<dbReference type="PANTHER" id="PTHR43731:SF14">
    <property type="entry name" value="PRESENILIN-ASSOCIATED RHOMBOID-LIKE PROTEIN, MITOCHONDRIAL"/>
    <property type="match status" value="1"/>
</dbReference>
<comment type="subcellular location">
    <subcellularLocation>
        <location evidence="1">Membrane</location>
        <topology evidence="1">Multi-pass membrane protein</topology>
    </subcellularLocation>
</comment>
<dbReference type="EC" id="3.4.21.-" evidence="9"/>
<dbReference type="PANTHER" id="PTHR43731">
    <property type="entry name" value="RHOMBOID PROTEASE"/>
    <property type="match status" value="1"/>
</dbReference>
<protein>
    <submittedName>
        <fullName evidence="9">Rhomboid family intramembrane serine protease</fullName>
        <ecNumber evidence="9">3.4.21.-</ecNumber>
    </submittedName>
</protein>
<evidence type="ECO:0000256" key="3">
    <source>
        <dbReference type="ARBA" id="ARBA00022692"/>
    </source>
</evidence>
<feature type="transmembrane region" description="Helical" evidence="7">
    <location>
        <begin position="203"/>
        <end position="228"/>
    </location>
</feature>
<organism evidence="9 10">
    <name type="scientific">Clostridium lapidicellarium</name>
    <dbReference type="NCBI Taxonomy" id="3240931"/>
    <lineage>
        <taxon>Bacteria</taxon>
        <taxon>Bacillati</taxon>
        <taxon>Bacillota</taxon>
        <taxon>Clostridia</taxon>
        <taxon>Eubacteriales</taxon>
        <taxon>Clostridiaceae</taxon>
        <taxon>Clostridium</taxon>
    </lineage>
</organism>
<dbReference type="InterPro" id="IPR050925">
    <property type="entry name" value="Rhomboid_protease_S54"/>
</dbReference>
<dbReference type="Pfam" id="PF01694">
    <property type="entry name" value="Rhomboid"/>
    <property type="match status" value="1"/>
</dbReference>
<keyword evidence="10" id="KW-1185">Reference proteome</keyword>
<dbReference type="Gene3D" id="1.20.1540.10">
    <property type="entry name" value="Rhomboid-like"/>
    <property type="match status" value="1"/>
</dbReference>
<evidence type="ECO:0000256" key="2">
    <source>
        <dbReference type="ARBA" id="ARBA00009045"/>
    </source>
</evidence>
<evidence type="ECO:0000256" key="7">
    <source>
        <dbReference type="SAM" id="Phobius"/>
    </source>
</evidence>
<evidence type="ECO:0000313" key="9">
    <source>
        <dbReference type="EMBL" id="MEY8764431.1"/>
    </source>
</evidence>
<keyword evidence="6 7" id="KW-0472">Membrane</keyword>
<reference evidence="9 10" key="1">
    <citation type="submission" date="2024-08" db="EMBL/GenBank/DDBJ databases">
        <title>Clostridium lapicellarii sp. nov., and Clostridium renhuaiense sp. nov., two species isolated from the mud in a fermentation cellar used for producing sauce-flavour Chinese liquors.</title>
        <authorList>
            <person name="Yang F."/>
            <person name="Wang H."/>
            <person name="Chen L.Q."/>
            <person name="Zhou N."/>
            <person name="Lu J.J."/>
            <person name="Pu X.X."/>
            <person name="Wan B."/>
            <person name="Wang L."/>
            <person name="Liu S.J."/>
        </authorList>
    </citation>
    <scope>NUCLEOTIDE SEQUENCE [LARGE SCALE GENOMIC DNA]</scope>
    <source>
        <strain evidence="9 10">MT-113</strain>
    </source>
</reference>
<dbReference type="Proteomes" id="UP001565220">
    <property type="component" value="Unassembled WGS sequence"/>
</dbReference>
<evidence type="ECO:0000259" key="8">
    <source>
        <dbReference type="Pfam" id="PF01694"/>
    </source>
</evidence>
<comment type="similarity">
    <text evidence="2">Belongs to the peptidase S54 family.</text>
</comment>
<evidence type="ECO:0000256" key="6">
    <source>
        <dbReference type="ARBA" id="ARBA00023136"/>
    </source>
</evidence>
<dbReference type="GO" id="GO:0006508">
    <property type="term" value="P:proteolysis"/>
    <property type="evidence" value="ECO:0007669"/>
    <property type="project" value="UniProtKB-KW"/>
</dbReference>
<sequence>MNSYIKNLINKLYKLYNFNILEINQQAGVCSSWAVYGRDDGSLNIMFFSDVKDYRNIIVDNIFCDFKKLFPDENIRLVQVVLDKNAGMLENKNNPQPDYKIYPQCELILINPVLNRVLGCTNAVKNLAVQVNRAMQYIETASSHSHNINKNINNFIVTYVIIALNIIVYIITAYFSQNIFDSNLNVLVFMGAKVNSLISSGQYYRLFTCMFLHAGIVHLGVNMYSLYIMGIFIEKVYGKVKYIIIYFISGIASSIVSYMFSPSISVGASGAIFGLLGASLVFALKMKRQVGRGFMMNIMSVIVLNLIIGFSIANVDNFGHLGGLIGGILTTWFMDKMVK</sequence>
<comment type="caution">
    <text evidence="9">The sequence shown here is derived from an EMBL/GenBank/DDBJ whole genome shotgun (WGS) entry which is preliminary data.</text>
</comment>
<evidence type="ECO:0000256" key="5">
    <source>
        <dbReference type="ARBA" id="ARBA00022989"/>
    </source>
</evidence>
<keyword evidence="4 9" id="KW-0378">Hydrolase</keyword>
<name>A0ABV4DZT8_9CLOT</name>
<feature type="transmembrane region" description="Helical" evidence="7">
    <location>
        <begin position="266"/>
        <end position="284"/>
    </location>
</feature>
<dbReference type="SUPFAM" id="SSF144091">
    <property type="entry name" value="Rhomboid-like"/>
    <property type="match status" value="1"/>
</dbReference>
<evidence type="ECO:0000256" key="4">
    <source>
        <dbReference type="ARBA" id="ARBA00022801"/>
    </source>
</evidence>
<keyword evidence="5 7" id="KW-1133">Transmembrane helix</keyword>
<dbReference type="GO" id="GO:0008233">
    <property type="term" value="F:peptidase activity"/>
    <property type="evidence" value="ECO:0007669"/>
    <property type="project" value="UniProtKB-KW"/>
</dbReference>
<dbReference type="EMBL" id="JBGFFE010000021">
    <property type="protein sequence ID" value="MEY8764431.1"/>
    <property type="molecule type" value="Genomic_DNA"/>
</dbReference>
<feature type="transmembrane region" description="Helical" evidence="7">
    <location>
        <begin position="240"/>
        <end position="260"/>
    </location>
</feature>
<feature type="transmembrane region" description="Helical" evidence="7">
    <location>
        <begin position="155"/>
        <end position="175"/>
    </location>
</feature>
<keyword evidence="9" id="KW-0645">Protease</keyword>